<evidence type="ECO:0000256" key="2">
    <source>
        <dbReference type="ARBA" id="ARBA00022803"/>
    </source>
</evidence>
<evidence type="ECO:0000256" key="3">
    <source>
        <dbReference type="PROSITE-ProRule" id="PRU00339"/>
    </source>
</evidence>
<dbReference type="PROSITE" id="PS50005">
    <property type="entry name" value="TPR"/>
    <property type="match status" value="2"/>
</dbReference>
<keyword evidence="1" id="KW-0677">Repeat</keyword>
<dbReference type="Proteomes" id="UP000076476">
    <property type="component" value="Unassembled WGS sequence"/>
</dbReference>
<dbReference type="InterPro" id="IPR011990">
    <property type="entry name" value="TPR-like_helical_dom_sf"/>
</dbReference>
<dbReference type="InterPro" id="IPR019734">
    <property type="entry name" value="TPR_rpt"/>
</dbReference>
<dbReference type="STRING" id="33936.AZI98_15505"/>
<keyword evidence="2 3" id="KW-0802">TPR repeat</keyword>
<dbReference type="PANTHER" id="PTHR45586">
    <property type="entry name" value="TPR REPEAT-CONTAINING PROTEIN PA4667"/>
    <property type="match status" value="1"/>
</dbReference>
<proteinExistence type="predicted"/>
<gene>
    <name evidence="4" type="ORF">AZI98_15505</name>
</gene>
<dbReference type="EMBL" id="LWBR01000065">
    <property type="protein sequence ID" value="KZN95036.1"/>
    <property type="molecule type" value="Genomic_DNA"/>
</dbReference>
<dbReference type="PANTHER" id="PTHR45586:SF1">
    <property type="entry name" value="LIPOPOLYSACCHARIDE ASSEMBLY PROTEIN B"/>
    <property type="match status" value="1"/>
</dbReference>
<dbReference type="RefSeq" id="WP_063389166.1">
    <property type="nucleotide sequence ID" value="NZ_LWBR01000065.1"/>
</dbReference>
<evidence type="ECO:0000313" key="4">
    <source>
        <dbReference type="EMBL" id="KZN95036.1"/>
    </source>
</evidence>
<feature type="repeat" description="TPR" evidence="3">
    <location>
        <begin position="182"/>
        <end position="215"/>
    </location>
</feature>
<dbReference type="Gene3D" id="1.25.40.10">
    <property type="entry name" value="Tetratricopeptide repeat domain"/>
    <property type="match status" value="2"/>
</dbReference>
<protein>
    <submittedName>
        <fullName evidence="4">Uncharacterized protein</fullName>
    </submittedName>
</protein>
<reference evidence="4 5" key="1">
    <citation type="submission" date="2016-04" db="EMBL/GenBank/DDBJ databases">
        <title>Draft genome sequence of Aeribacillus pallidus 8m3 from petroleum reservoir.</title>
        <authorList>
            <person name="Poltaraus A.B."/>
            <person name="Nazina T.N."/>
            <person name="Tourova T.P."/>
            <person name="Malakho S.M."/>
            <person name="Korshunova A.V."/>
            <person name="Sokolova D.S."/>
        </authorList>
    </citation>
    <scope>NUCLEOTIDE SEQUENCE [LARGE SCALE GENOMIC DNA]</scope>
    <source>
        <strain evidence="4 5">8m3</strain>
    </source>
</reference>
<sequence>MGNRKVKKDEDSKIVSFFQDSATFYRWGLKAYQKGDLQSASKFVKRAVDLDPYNEEMICRLASIYTELGKFQKSNELLTYIIEHIHPHSVECYYFLANNYAHLGLFHEAYKHAMIYKEKAPQGIFSVENSDLLEMIEMEEEAEHSDDLIVKQEKARSLLENGQFQESISILKEIITDYPEFWSAYNNLALAYFYLGEVEKAKDMISLVLRKNPGNLHALCNLLVFFYYEGDETSISMLVEKLKRVYPLVSEHQYKLGATFALIGFYPHAFKRLHALYRKGFEGDDTFYYWLAYSSYFIGHYDFAKKIWKKVLYLNPRKEGSEPWNMKGLNEMENQVPERLLSIYFAMKMDERAYLVNEQEFETRLEREAVQYALSVLNGKRPTGFHAVHFAFHVADSLMDKTLEGKELVLFWFRLFKNAFKFDIKFRNVNAWSAAVYYLWMKQIGKNITQDGAANHFNISKATLSKYVRVAKKLKM</sequence>
<dbReference type="OrthoDB" id="600613at2"/>
<organism evidence="4 5">
    <name type="scientific">Aeribacillus pallidus</name>
    <dbReference type="NCBI Taxonomy" id="33936"/>
    <lineage>
        <taxon>Bacteria</taxon>
        <taxon>Bacillati</taxon>
        <taxon>Bacillota</taxon>
        <taxon>Bacilli</taxon>
        <taxon>Bacillales</taxon>
        <taxon>Bacillaceae</taxon>
        <taxon>Aeribacillus</taxon>
    </lineage>
</organism>
<name>A0A165WJH3_9BACI</name>
<dbReference type="Pfam" id="PF14559">
    <property type="entry name" value="TPR_19"/>
    <property type="match status" value="1"/>
</dbReference>
<feature type="repeat" description="TPR" evidence="3">
    <location>
        <begin position="21"/>
        <end position="54"/>
    </location>
</feature>
<evidence type="ECO:0000256" key="1">
    <source>
        <dbReference type="ARBA" id="ARBA00022737"/>
    </source>
</evidence>
<dbReference type="InterPro" id="IPR051012">
    <property type="entry name" value="CellSynth/LPSAsmb/PSIAsmb"/>
</dbReference>
<evidence type="ECO:0000313" key="5">
    <source>
        <dbReference type="Proteomes" id="UP000076476"/>
    </source>
</evidence>
<keyword evidence="5" id="KW-1185">Reference proteome</keyword>
<dbReference type="SMART" id="SM00028">
    <property type="entry name" value="TPR"/>
    <property type="match status" value="4"/>
</dbReference>
<accession>A0A165WJH3</accession>
<dbReference type="AlphaFoldDB" id="A0A165WJH3"/>
<comment type="caution">
    <text evidence="4">The sequence shown here is derived from an EMBL/GenBank/DDBJ whole genome shotgun (WGS) entry which is preliminary data.</text>
</comment>
<dbReference type="SUPFAM" id="SSF48452">
    <property type="entry name" value="TPR-like"/>
    <property type="match status" value="1"/>
</dbReference>